<keyword evidence="3" id="KW-1185">Reference proteome</keyword>
<sequence>MRAVNRKKSVALILQSEPYFCDIWDFYSVAELEGHARAFKRLLSAELHPQDSPQTTRAAAERRARTTSRAVADGSACAAFDGSQAGALSPIERAETIGQGAGAERGTSCIRNEGRFAKELPAKLNESARAAVRRGSGVERESPTLVLPRPQLSEPLETIRRTCTARRNGAGSAGVPGATAHAVGTEQGKAPGAGRGISCIQSDAHFAESFLRSCVHREAGIERGSVADAPLVLPSPPTNHSCLSRCKRLAGLVQRTTTEGGSAGVPERRIAKHSKSAHAAERRDNGVERDSLLLALPNPPPTRSCLRR</sequence>
<accession>A0AAD6XH72</accession>
<feature type="compositionally biased region" description="Basic and acidic residues" evidence="1">
    <location>
        <begin position="278"/>
        <end position="291"/>
    </location>
</feature>
<dbReference type="Proteomes" id="UP001222325">
    <property type="component" value="Unassembled WGS sequence"/>
</dbReference>
<evidence type="ECO:0000313" key="2">
    <source>
        <dbReference type="EMBL" id="KAJ7061906.1"/>
    </source>
</evidence>
<gene>
    <name evidence="2" type="ORF">B0H15DRAFT_958845</name>
</gene>
<name>A0AAD6XH72_9AGAR</name>
<proteinExistence type="predicted"/>
<comment type="caution">
    <text evidence="2">The sequence shown here is derived from an EMBL/GenBank/DDBJ whole genome shotgun (WGS) entry which is preliminary data.</text>
</comment>
<feature type="region of interest" description="Disordered" evidence="1">
    <location>
        <begin position="256"/>
        <end position="308"/>
    </location>
</feature>
<organism evidence="2 3">
    <name type="scientific">Mycena belliarum</name>
    <dbReference type="NCBI Taxonomy" id="1033014"/>
    <lineage>
        <taxon>Eukaryota</taxon>
        <taxon>Fungi</taxon>
        <taxon>Dikarya</taxon>
        <taxon>Basidiomycota</taxon>
        <taxon>Agaricomycotina</taxon>
        <taxon>Agaricomycetes</taxon>
        <taxon>Agaricomycetidae</taxon>
        <taxon>Agaricales</taxon>
        <taxon>Marasmiineae</taxon>
        <taxon>Mycenaceae</taxon>
        <taxon>Mycena</taxon>
    </lineage>
</organism>
<protein>
    <submittedName>
        <fullName evidence="2">Uncharacterized protein</fullName>
    </submittedName>
</protein>
<dbReference type="EMBL" id="JARJCN010000241">
    <property type="protein sequence ID" value="KAJ7061906.1"/>
    <property type="molecule type" value="Genomic_DNA"/>
</dbReference>
<dbReference type="AlphaFoldDB" id="A0AAD6XH72"/>
<evidence type="ECO:0000313" key="3">
    <source>
        <dbReference type="Proteomes" id="UP001222325"/>
    </source>
</evidence>
<evidence type="ECO:0000256" key="1">
    <source>
        <dbReference type="SAM" id="MobiDB-lite"/>
    </source>
</evidence>
<reference evidence="2" key="1">
    <citation type="submission" date="2023-03" db="EMBL/GenBank/DDBJ databases">
        <title>Massive genome expansion in bonnet fungi (Mycena s.s.) driven by repeated elements and novel gene families across ecological guilds.</title>
        <authorList>
            <consortium name="Lawrence Berkeley National Laboratory"/>
            <person name="Harder C.B."/>
            <person name="Miyauchi S."/>
            <person name="Viragh M."/>
            <person name="Kuo A."/>
            <person name="Thoen E."/>
            <person name="Andreopoulos B."/>
            <person name="Lu D."/>
            <person name="Skrede I."/>
            <person name="Drula E."/>
            <person name="Henrissat B."/>
            <person name="Morin E."/>
            <person name="Kohler A."/>
            <person name="Barry K."/>
            <person name="LaButti K."/>
            <person name="Morin E."/>
            <person name="Salamov A."/>
            <person name="Lipzen A."/>
            <person name="Mereny Z."/>
            <person name="Hegedus B."/>
            <person name="Baldrian P."/>
            <person name="Stursova M."/>
            <person name="Weitz H."/>
            <person name="Taylor A."/>
            <person name="Grigoriev I.V."/>
            <person name="Nagy L.G."/>
            <person name="Martin F."/>
            <person name="Kauserud H."/>
        </authorList>
    </citation>
    <scope>NUCLEOTIDE SEQUENCE</scope>
    <source>
        <strain evidence="2">CBHHK173m</strain>
    </source>
</reference>